<dbReference type="Proteomes" id="UP001164539">
    <property type="component" value="Chromosome 1"/>
</dbReference>
<dbReference type="EMBL" id="CM051394">
    <property type="protein sequence ID" value="KAJ4727037.1"/>
    <property type="molecule type" value="Genomic_DNA"/>
</dbReference>
<evidence type="ECO:0000313" key="1">
    <source>
        <dbReference type="EMBL" id="KAJ4727037.1"/>
    </source>
</evidence>
<organism evidence="1 2">
    <name type="scientific">Melia azedarach</name>
    <name type="common">Chinaberry tree</name>
    <dbReference type="NCBI Taxonomy" id="155640"/>
    <lineage>
        <taxon>Eukaryota</taxon>
        <taxon>Viridiplantae</taxon>
        <taxon>Streptophyta</taxon>
        <taxon>Embryophyta</taxon>
        <taxon>Tracheophyta</taxon>
        <taxon>Spermatophyta</taxon>
        <taxon>Magnoliopsida</taxon>
        <taxon>eudicotyledons</taxon>
        <taxon>Gunneridae</taxon>
        <taxon>Pentapetalae</taxon>
        <taxon>rosids</taxon>
        <taxon>malvids</taxon>
        <taxon>Sapindales</taxon>
        <taxon>Meliaceae</taxon>
        <taxon>Melia</taxon>
    </lineage>
</organism>
<proteinExistence type="predicted"/>
<comment type="caution">
    <text evidence="1">The sequence shown here is derived from an EMBL/GenBank/DDBJ whole genome shotgun (WGS) entry which is preliminary data.</text>
</comment>
<keyword evidence="2" id="KW-1185">Reference proteome</keyword>
<accession>A0ACC1YUY6</accession>
<gene>
    <name evidence="1" type="ORF">OWV82_000207</name>
</gene>
<evidence type="ECO:0000313" key="2">
    <source>
        <dbReference type="Proteomes" id="UP001164539"/>
    </source>
</evidence>
<protein>
    <submittedName>
        <fullName evidence="1">Vacuolar iron transporter 1</fullName>
    </submittedName>
</protein>
<name>A0ACC1YUY6_MELAZ</name>
<reference evidence="1 2" key="1">
    <citation type="journal article" date="2023" name="Science">
        <title>Complex scaffold remodeling in plant triterpene biosynthesis.</title>
        <authorList>
            <person name="De La Pena R."/>
            <person name="Hodgson H."/>
            <person name="Liu J.C."/>
            <person name="Stephenson M.J."/>
            <person name="Martin A.C."/>
            <person name="Owen C."/>
            <person name="Harkess A."/>
            <person name="Leebens-Mack J."/>
            <person name="Jimenez L.E."/>
            <person name="Osbourn A."/>
            <person name="Sattely E.S."/>
        </authorList>
    </citation>
    <scope>NUCLEOTIDE SEQUENCE [LARGE SCALE GENOMIC DNA]</scope>
    <source>
        <strain evidence="2">cv. JPN11</strain>
        <tissue evidence="1">Leaf</tissue>
    </source>
</reference>
<sequence>MAEITDDEGTTAVTTRLLRLEGEGHIIDKQNAREKRPKEPWKGAYVKSTVYAGHDAIVTCFSLISSIRRSSVDVLVLGFANLVADGISMGFGDFVSSSTEKDVAAKERAVTEWDVANNTGPQQLELLQQYQELGMDLNDATTVVKIFAKYKDIFVDEKMTAEKGMLPPEESEKPWKNGVVTFLAFLLFGSSPLFSFIILIPFTNSDTIKFIGACILSAVALAFLGVAKAKIAGQNYLISVLVTLLNGVIAAAAAYALGWLLRNVAGKECDNIPYP</sequence>